<evidence type="ECO:0000256" key="1">
    <source>
        <dbReference type="SAM" id="Phobius"/>
    </source>
</evidence>
<feature type="transmembrane region" description="Helical" evidence="1">
    <location>
        <begin position="128"/>
        <end position="148"/>
    </location>
</feature>
<evidence type="ECO:0000313" key="2">
    <source>
        <dbReference type="EMBL" id="MDR5712441.1"/>
    </source>
</evidence>
<accession>A0ABU1FUW4</accession>
<feature type="transmembrane region" description="Helical" evidence="1">
    <location>
        <begin position="324"/>
        <end position="341"/>
    </location>
</feature>
<feature type="transmembrane region" description="Helical" evidence="1">
    <location>
        <begin position="220"/>
        <end position="238"/>
    </location>
</feature>
<feature type="transmembrane region" description="Helical" evidence="1">
    <location>
        <begin position="300"/>
        <end position="319"/>
    </location>
</feature>
<feature type="transmembrane region" description="Helical" evidence="1">
    <location>
        <begin position="88"/>
        <end position="108"/>
    </location>
</feature>
<dbReference type="EMBL" id="JAVKGT010000025">
    <property type="protein sequence ID" value="MDR5712441.1"/>
    <property type="molecule type" value="Genomic_DNA"/>
</dbReference>
<gene>
    <name evidence="2" type="ORF">RH857_09910</name>
</gene>
<sequence length="388" mass="39755">MTWAGAAVILLRGAASAPVQGSGPGEAGGHPAGRRDRAAARGYGALAVLGAVSAALAQAPWWLVTAGALGLAAVTLAGLLWRRAAEEAPVAVPILAATATTLLVWTLLTDPLSHLQLGRTPVSEPSVLGYVWSVALFLVLTALVLWGARFWSGDGGLDAKEQAVARRMLLRTGLGGAALASLRPLITAQQHVVPAAAWSVPLMHLCLIAAAGTRTRLRRAAALVLPLVVPLSGLWAYSMSATPGSTAVAVTLTVMFAGILLAEVLLTVVHPSAALTTVHYAIAGALTLLLSLVALIGSGLFLQLAGLGAAAVLLTAGLLRGQRLGVYWGASVIVISILWSLRSVMFLFLVALGALIIGAAIWRLVGGAEEAIRRHTPGLAPLIRSVAL</sequence>
<dbReference type="RefSeq" id="WP_310537814.1">
    <property type="nucleotide sequence ID" value="NZ_BAAAOC010000083.1"/>
</dbReference>
<feature type="transmembrane region" description="Helical" evidence="1">
    <location>
        <begin position="244"/>
        <end position="266"/>
    </location>
</feature>
<keyword evidence="3" id="KW-1185">Reference proteome</keyword>
<keyword evidence="1" id="KW-0472">Membrane</keyword>
<feature type="transmembrane region" description="Helical" evidence="1">
    <location>
        <begin position="273"/>
        <end position="294"/>
    </location>
</feature>
<feature type="transmembrane region" description="Helical" evidence="1">
    <location>
        <begin position="347"/>
        <end position="365"/>
    </location>
</feature>
<evidence type="ECO:0008006" key="4">
    <source>
        <dbReference type="Google" id="ProtNLM"/>
    </source>
</evidence>
<evidence type="ECO:0000313" key="3">
    <source>
        <dbReference type="Proteomes" id="UP001260872"/>
    </source>
</evidence>
<reference evidence="3" key="1">
    <citation type="submission" date="2023-07" db="EMBL/GenBank/DDBJ databases">
        <title>Description of three actinobacteria isolated from air of manufacturing shop in a pharmaceutical factory.</title>
        <authorList>
            <person name="Zhang D.-F."/>
        </authorList>
    </citation>
    <scope>NUCLEOTIDE SEQUENCE [LARGE SCALE GENOMIC DNA]</scope>
    <source>
        <strain evidence="3">CCTCC AB 207010</strain>
    </source>
</reference>
<keyword evidence="1" id="KW-0812">Transmembrane</keyword>
<name>A0ABU1FUW4_9MICC</name>
<protein>
    <recommendedName>
        <fullName evidence="4">DUF2157 domain-containing protein</fullName>
    </recommendedName>
</protein>
<feature type="transmembrane region" description="Helical" evidence="1">
    <location>
        <begin position="61"/>
        <end position="81"/>
    </location>
</feature>
<proteinExistence type="predicted"/>
<dbReference type="Proteomes" id="UP001260872">
    <property type="component" value="Unassembled WGS sequence"/>
</dbReference>
<organism evidence="2 3">
    <name type="scientific">Nesterenkonia flava</name>
    <dbReference type="NCBI Taxonomy" id="469799"/>
    <lineage>
        <taxon>Bacteria</taxon>
        <taxon>Bacillati</taxon>
        <taxon>Actinomycetota</taxon>
        <taxon>Actinomycetes</taxon>
        <taxon>Micrococcales</taxon>
        <taxon>Micrococcaceae</taxon>
        <taxon>Nesterenkonia</taxon>
    </lineage>
</organism>
<comment type="caution">
    <text evidence="2">The sequence shown here is derived from an EMBL/GenBank/DDBJ whole genome shotgun (WGS) entry which is preliminary data.</text>
</comment>
<keyword evidence="1" id="KW-1133">Transmembrane helix</keyword>